<dbReference type="InterPro" id="IPR045340">
    <property type="entry name" value="DUF6533"/>
</dbReference>
<protein>
    <recommendedName>
        <fullName evidence="2">DUF6533 domain-containing protein</fullName>
    </recommendedName>
</protein>
<keyword evidence="1" id="KW-0812">Transmembrane</keyword>
<feature type="transmembrane region" description="Helical" evidence="1">
    <location>
        <begin position="12"/>
        <end position="29"/>
    </location>
</feature>
<reference evidence="4" key="1">
    <citation type="submission" date="2014-04" db="EMBL/GenBank/DDBJ databases">
        <title>Evolutionary Origins and Diversification of the Mycorrhizal Mutualists.</title>
        <authorList>
            <consortium name="DOE Joint Genome Institute"/>
            <consortium name="Mycorrhizal Genomics Consortium"/>
            <person name="Kohler A."/>
            <person name="Kuo A."/>
            <person name="Nagy L.G."/>
            <person name="Floudas D."/>
            <person name="Copeland A."/>
            <person name="Barry K.W."/>
            <person name="Cichocki N."/>
            <person name="Veneault-Fourrey C."/>
            <person name="LaButti K."/>
            <person name="Lindquist E.A."/>
            <person name="Lipzen A."/>
            <person name="Lundell T."/>
            <person name="Morin E."/>
            <person name="Murat C."/>
            <person name="Riley R."/>
            <person name="Ohm R."/>
            <person name="Sun H."/>
            <person name="Tunlid A."/>
            <person name="Henrissat B."/>
            <person name="Grigoriev I.V."/>
            <person name="Hibbett D.S."/>
            <person name="Martin F."/>
        </authorList>
    </citation>
    <scope>NUCLEOTIDE SEQUENCE [LARGE SCALE GENOMIC DNA]</scope>
    <source>
        <strain evidence="4">FD-334 SS-4</strain>
    </source>
</reference>
<dbReference type="Pfam" id="PF20151">
    <property type="entry name" value="DUF6533"/>
    <property type="match status" value="1"/>
</dbReference>
<keyword evidence="1" id="KW-1133">Transmembrane helix</keyword>
<proteinExistence type="predicted"/>
<accession>A0A0D2KV18</accession>
<feature type="transmembrane region" description="Helical" evidence="1">
    <location>
        <begin position="67"/>
        <end position="85"/>
    </location>
</feature>
<evidence type="ECO:0000256" key="1">
    <source>
        <dbReference type="SAM" id="Phobius"/>
    </source>
</evidence>
<feature type="transmembrane region" description="Helical" evidence="1">
    <location>
        <begin position="197"/>
        <end position="222"/>
    </location>
</feature>
<dbReference type="AlphaFoldDB" id="A0A0D2KV18"/>
<keyword evidence="1" id="KW-0472">Membrane</keyword>
<gene>
    <name evidence="3" type="ORF">HYPSUDRAFT_69897</name>
</gene>
<evidence type="ECO:0000313" key="4">
    <source>
        <dbReference type="Proteomes" id="UP000054270"/>
    </source>
</evidence>
<sequence>MTPVQESMRILNYVSLSAITLMVYDWVLSFGDEFKYIWSAAWSAPKVLYVISRYYPVCYLSCSDYTWYHGFGGVICILPPVTAIFTLRICAIYRHSRMVIIFVWFLWFGELPSPSGELITTFRVTIGEHTDKTTTYGPGCLTETKADPTLYRSELLAWAPALTGSLTLFILTLYRLGYIFPQFLKRKHLSFGDHNRLMIDFLTDGTIYFFFIFVATLLTMISDLLPKLTFFNDWWNPWFILLYSLSGSRLVINLRRNGSVGSEIASMTAPEAQLSSMEFWTPTLRSVAFNPDDYLEGELSMEFAPGKDVCDL</sequence>
<dbReference type="EMBL" id="KN817588">
    <property type="protein sequence ID" value="KJA18532.1"/>
    <property type="molecule type" value="Genomic_DNA"/>
</dbReference>
<evidence type="ECO:0000259" key="2">
    <source>
        <dbReference type="Pfam" id="PF20151"/>
    </source>
</evidence>
<name>A0A0D2KV18_HYPSF</name>
<keyword evidence="4" id="KW-1185">Reference proteome</keyword>
<evidence type="ECO:0000313" key="3">
    <source>
        <dbReference type="EMBL" id="KJA18532.1"/>
    </source>
</evidence>
<dbReference type="Proteomes" id="UP000054270">
    <property type="component" value="Unassembled WGS sequence"/>
</dbReference>
<feature type="transmembrane region" description="Helical" evidence="1">
    <location>
        <begin position="155"/>
        <end position="176"/>
    </location>
</feature>
<dbReference type="OrthoDB" id="3349377at2759"/>
<dbReference type="OMA" id="YIRIAGF"/>
<feature type="domain" description="DUF6533" evidence="2">
    <location>
        <begin position="13"/>
        <end position="57"/>
    </location>
</feature>
<organism evidence="3 4">
    <name type="scientific">Hypholoma sublateritium (strain FD-334 SS-4)</name>
    <dbReference type="NCBI Taxonomy" id="945553"/>
    <lineage>
        <taxon>Eukaryota</taxon>
        <taxon>Fungi</taxon>
        <taxon>Dikarya</taxon>
        <taxon>Basidiomycota</taxon>
        <taxon>Agaricomycotina</taxon>
        <taxon>Agaricomycetes</taxon>
        <taxon>Agaricomycetidae</taxon>
        <taxon>Agaricales</taxon>
        <taxon>Agaricineae</taxon>
        <taxon>Strophariaceae</taxon>
        <taxon>Hypholoma</taxon>
    </lineage>
</organism>
<feature type="transmembrane region" description="Helical" evidence="1">
    <location>
        <begin position="234"/>
        <end position="252"/>
    </location>
</feature>